<dbReference type="Proteomes" id="UP001499974">
    <property type="component" value="Unassembled WGS sequence"/>
</dbReference>
<organism evidence="1 2">
    <name type="scientific">Nocardioides conyzicola</name>
    <dbReference type="NCBI Taxonomy" id="1651781"/>
    <lineage>
        <taxon>Bacteria</taxon>
        <taxon>Bacillati</taxon>
        <taxon>Actinomycetota</taxon>
        <taxon>Actinomycetes</taxon>
        <taxon>Propionibacteriales</taxon>
        <taxon>Nocardioidaceae</taxon>
        <taxon>Nocardioides</taxon>
    </lineage>
</organism>
<comment type="caution">
    <text evidence="1">The sequence shown here is derived from an EMBL/GenBank/DDBJ whole genome shotgun (WGS) entry which is preliminary data.</text>
</comment>
<gene>
    <name evidence="1" type="ORF">GCM10023349_37870</name>
</gene>
<proteinExistence type="predicted"/>
<dbReference type="RefSeq" id="WP_345523067.1">
    <property type="nucleotide sequence ID" value="NZ_BAABKM010000003.1"/>
</dbReference>
<dbReference type="EMBL" id="BAABKM010000003">
    <property type="protein sequence ID" value="GAA4714964.1"/>
    <property type="molecule type" value="Genomic_DNA"/>
</dbReference>
<sequence length="158" mass="17215">MSPDWLSLCLSACLTWGAPADASAVLHGWDDQRAASWVAGDPAALRSLYAPGSPAGRADVAMLRQWQRRGLRVEGMRMQLLEVDVHRASARRLDLVVTDRLVGAVAVGPGVRRSLPRDGFTTRRVVLVRSGGEWRVAQVVEGASAARTTSWTVRSRKE</sequence>
<evidence type="ECO:0008006" key="3">
    <source>
        <dbReference type="Google" id="ProtNLM"/>
    </source>
</evidence>
<keyword evidence="2" id="KW-1185">Reference proteome</keyword>
<evidence type="ECO:0000313" key="2">
    <source>
        <dbReference type="Proteomes" id="UP001499974"/>
    </source>
</evidence>
<name>A0ABP8XU08_9ACTN</name>
<reference evidence="2" key="1">
    <citation type="journal article" date="2019" name="Int. J. Syst. Evol. Microbiol.">
        <title>The Global Catalogue of Microorganisms (GCM) 10K type strain sequencing project: providing services to taxonomists for standard genome sequencing and annotation.</title>
        <authorList>
            <consortium name="The Broad Institute Genomics Platform"/>
            <consortium name="The Broad Institute Genome Sequencing Center for Infectious Disease"/>
            <person name="Wu L."/>
            <person name="Ma J."/>
        </authorList>
    </citation>
    <scope>NUCLEOTIDE SEQUENCE [LARGE SCALE GENOMIC DNA]</scope>
    <source>
        <strain evidence="2">JCM 18531</strain>
    </source>
</reference>
<accession>A0ABP8XU08</accession>
<protein>
    <recommendedName>
        <fullName evidence="3">Nuclear transport factor 2 family protein</fullName>
    </recommendedName>
</protein>
<evidence type="ECO:0000313" key="1">
    <source>
        <dbReference type="EMBL" id="GAA4714964.1"/>
    </source>
</evidence>